<dbReference type="RefSeq" id="XP_021202511.2">
    <property type="nucleotide sequence ID" value="XM_021346836.3"/>
</dbReference>
<evidence type="ECO:0000256" key="4">
    <source>
        <dbReference type="SAM" id="MobiDB-lite"/>
    </source>
</evidence>
<evidence type="ECO:0000259" key="5">
    <source>
        <dbReference type="Pfam" id="PF00135"/>
    </source>
</evidence>
<dbReference type="InterPro" id="IPR002018">
    <property type="entry name" value="CarbesteraseB"/>
</dbReference>
<feature type="compositionally biased region" description="Basic and acidic residues" evidence="4">
    <location>
        <begin position="980"/>
        <end position="991"/>
    </location>
</feature>
<feature type="region of interest" description="Disordered" evidence="4">
    <location>
        <begin position="1421"/>
        <end position="1496"/>
    </location>
</feature>
<dbReference type="Pfam" id="PF00135">
    <property type="entry name" value="COesterase"/>
    <property type="match status" value="1"/>
</dbReference>
<feature type="region of interest" description="Disordered" evidence="4">
    <location>
        <begin position="827"/>
        <end position="853"/>
    </location>
</feature>
<name>A0A8R2DKF9_BOMMO</name>
<reference evidence="7" key="1">
    <citation type="journal article" date="2008" name="Insect Biochem. Mol. Biol.">
        <title>The genome of a lepidopteran model insect, the silkworm Bombyx mori.</title>
        <authorList>
            <consortium name="International Silkworm Genome Consortium"/>
        </authorList>
    </citation>
    <scope>NUCLEOTIDE SEQUENCE [LARGE SCALE GENOMIC DNA]</scope>
    <source>
        <strain evidence="7">p50T</strain>
    </source>
</reference>
<evidence type="ECO:0000256" key="2">
    <source>
        <dbReference type="ARBA" id="ARBA00022729"/>
    </source>
</evidence>
<dbReference type="SUPFAM" id="SSF53474">
    <property type="entry name" value="alpha/beta-Hydrolases"/>
    <property type="match status" value="1"/>
</dbReference>
<feature type="compositionally biased region" description="Basic and acidic residues" evidence="4">
    <location>
        <begin position="1427"/>
        <end position="1440"/>
    </location>
</feature>
<reference evidence="6" key="2">
    <citation type="submission" date="2022-06" db="UniProtKB">
        <authorList>
            <consortium name="EnsemblMetazoa"/>
        </authorList>
    </citation>
    <scope>IDENTIFICATION</scope>
    <source>
        <strain evidence="6">p50T (Dazao)</strain>
    </source>
</reference>
<feature type="region of interest" description="Disordered" evidence="4">
    <location>
        <begin position="899"/>
        <end position="996"/>
    </location>
</feature>
<keyword evidence="3" id="KW-0325">Glycoprotein</keyword>
<keyword evidence="2" id="KW-0732">Signal</keyword>
<organism evidence="6 7">
    <name type="scientific">Bombyx mori</name>
    <name type="common">Silk moth</name>
    <dbReference type="NCBI Taxonomy" id="7091"/>
    <lineage>
        <taxon>Eukaryota</taxon>
        <taxon>Metazoa</taxon>
        <taxon>Ecdysozoa</taxon>
        <taxon>Arthropoda</taxon>
        <taxon>Hexapoda</taxon>
        <taxon>Insecta</taxon>
        <taxon>Pterygota</taxon>
        <taxon>Neoptera</taxon>
        <taxon>Endopterygota</taxon>
        <taxon>Lepidoptera</taxon>
        <taxon>Glossata</taxon>
        <taxon>Ditrysia</taxon>
        <taxon>Bombycoidea</taxon>
        <taxon>Bombycidae</taxon>
        <taxon>Bombycinae</taxon>
        <taxon>Bombyx</taxon>
    </lineage>
</organism>
<dbReference type="Proteomes" id="UP000005204">
    <property type="component" value="Unassembled WGS sequence"/>
</dbReference>
<proteinExistence type="inferred from homology"/>
<feature type="compositionally biased region" description="Low complexity" evidence="4">
    <location>
        <begin position="942"/>
        <end position="954"/>
    </location>
</feature>
<protein>
    <recommendedName>
        <fullName evidence="5">Carboxylesterase type B domain-containing protein</fullName>
    </recommendedName>
</protein>
<feature type="region of interest" description="Disordered" evidence="4">
    <location>
        <begin position="1021"/>
        <end position="1042"/>
    </location>
</feature>
<evidence type="ECO:0000313" key="7">
    <source>
        <dbReference type="Proteomes" id="UP000005204"/>
    </source>
</evidence>
<accession>A0A8R2DKF9</accession>
<dbReference type="InterPro" id="IPR019819">
    <property type="entry name" value="Carboxylesterase_B_CS"/>
</dbReference>
<dbReference type="InterPro" id="IPR051093">
    <property type="entry name" value="Neuroligin/BSAL"/>
</dbReference>
<keyword evidence="7" id="KW-1185">Reference proteome</keyword>
<evidence type="ECO:0000313" key="6">
    <source>
        <dbReference type="EnsemblMetazoa" id="XP_021202511.2"/>
    </source>
</evidence>
<dbReference type="PROSITE" id="PS00941">
    <property type="entry name" value="CARBOXYLESTERASE_B_2"/>
    <property type="match status" value="1"/>
</dbReference>
<comment type="similarity">
    <text evidence="1">Belongs to the type-B carboxylesterase/lipase family.</text>
</comment>
<feature type="compositionally biased region" description="Polar residues" evidence="4">
    <location>
        <begin position="955"/>
        <end position="979"/>
    </location>
</feature>
<feature type="compositionally biased region" description="Polar residues" evidence="4">
    <location>
        <begin position="1474"/>
        <end position="1488"/>
    </location>
</feature>
<dbReference type="PANTHER" id="PTHR43903">
    <property type="entry name" value="NEUROLIGIN"/>
    <property type="match status" value="1"/>
</dbReference>
<feature type="compositionally biased region" description="Basic and acidic residues" evidence="4">
    <location>
        <begin position="1460"/>
        <end position="1473"/>
    </location>
</feature>
<feature type="region of interest" description="Disordered" evidence="4">
    <location>
        <begin position="1175"/>
        <end position="1199"/>
    </location>
</feature>
<evidence type="ECO:0000256" key="1">
    <source>
        <dbReference type="ARBA" id="ARBA00005964"/>
    </source>
</evidence>
<dbReference type="InterPro" id="IPR029058">
    <property type="entry name" value="AB_hydrolase_fold"/>
</dbReference>
<feature type="compositionally biased region" description="Basic and acidic residues" evidence="4">
    <location>
        <begin position="836"/>
        <end position="853"/>
    </location>
</feature>
<dbReference type="Gene3D" id="3.40.50.1820">
    <property type="entry name" value="alpha/beta hydrolase"/>
    <property type="match status" value="1"/>
</dbReference>
<feature type="domain" description="Carboxylesterase type B" evidence="5">
    <location>
        <begin position="87"/>
        <end position="627"/>
    </location>
</feature>
<dbReference type="GeneID" id="101739297"/>
<evidence type="ECO:0000256" key="3">
    <source>
        <dbReference type="ARBA" id="ARBA00023180"/>
    </source>
</evidence>
<dbReference type="EnsemblMetazoa" id="XM_021346836.2">
    <property type="protein sequence ID" value="XP_021202511.2"/>
    <property type="gene ID" value="LOC101739297"/>
</dbReference>
<sequence>MAYDERSSALLGISTKLSIVTFLMYCISERRWTANLCILTYLVSHGELAGMFPSVCLEVNEGATKIYEGSRGFPNDDGGRRLTREYHLRQGALRGLIVKPNRQYDLQLVEMFLGIPYAAPPTGNFRFMPPVSAPPWQGVRMATHFAPVCPQSLPLIKKGNPPSLGRQRYLNKLKPFLSNESEDCLYLNIYVPYREQKSKKFPVLVFIHGDSFEWSSGNPYDGRILSSYGNIMFVTVNYRLGILGFMKPSLTEHVYGNNGLLDQLAALQWIKDNIEDLNGDPNAVTLMGHGTGAASVNYLMLSPISNGLFHRAILMSGSALSDWAMTRDPTQYTLQVAQSLGCSPNSKNLMNCMQKKPLSEIKKVQILSREFETPLGPAVAGSFVPSEPAQTMEAFPNLLSKYQLLSGVTELESYHDFGVIELDHGILENQRDDFIKKYAKIIFEGAENEALKEIIKEYAPSKLNPESWSVESNRDLILDLLSDARTLSPAIRFANYHSAANRQSYFYVFGHNSVSTEYAQLNKSVHGQEIPYVLGVPLGGANTHFDDKYTLQEKLLSEVIMRLWTNFVKNGSPNTQSVNKYYTLDANQQYHYNVDWPEYVLPHQPYLKLDIPPSISSLYRSNYTSFWIETLPKMMSKFMIDPLFQYTPSSTPKTKPSQKTIDPIRKIWSPHVISSPSHFSSTNYGRVRPYYEPDTRPDPDTIYREIQSINTPSRPVPHGLMEKATGHSTTAKPQPTIPVKTSSATVTLIVSLGVLFLAVNVAIFSILYFKKRKLRIREQTLHNSRQSRAEVGEVDVIGQKSSKDDKSALKTLKNGCSVIKTMSLNKMKGSKKVKKKSDPCKSPKSDDSGGFRERFQLRRHLSTSTLDAHTKVRDWITNDVLHRCSPAILRKSNSDLNADKHMNVTKPFTRSEEILSNAKKKKDSLKSGDLNSKKPASKNHSSKTPTSEKTTSTSALESHSSIASHKQSLNSWKQTSKSNDSIKSKGTESIKSKKVSVAIDATPSARTNSILNQEPIEVSKSFDQGEKIHSNSKNQLQRSKTESDFKADFVSSKHNESDTKTYTNVVTLSLGKDKPLMVSHKHSTSDPVSDINYEQIFRDKMEAGAPIIDILPPVTFRNDVNVTSRDDSSKTHTMTPEEALLTIKRRNYPKVLPDLPKMQKRLSLQPNSLQTFRSFCSSTESQPDRQKIPPQPPPRTTTLEKRMAYANVKPLSSFGVSNDRMQDFSFSSNYENIDTLTPSTSILQSLKNSFERSMIVEKPEPALITPTKERMYPKVIIASSDIASEPKILIKPSPSQQEISANVPRVRLPDDFHSQTTGSITSFSSFCSDDGDEIEDFDDIAEDKLIQELVGGVESPTNMEDVLDSKGPDNLFEKKLEIVPVRINPGNLSPRNKDDYICITDLHLPDVSNLEKTAQIKPNFGLNKLQHRTDSINRPPEKSVRLRQRIGSKSSILNRSLKCKSGEKKSDSSKLEHSNSGSSNDTETSTGTVKKVEVKK</sequence>